<sequence length="99" mass="10862">MGATCRGRRREALSESRMRKICLSGSTSGMWKRSHGYTTKAPPDERGGNRYVQPKATAPHLDSTKVGPAIARIGRKYVSNRPEADAGLEGLRAENDQPH</sequence>
<reference evidence="2 3" key="1">
    <citation type="submission" date="2018-03" db="EMBL/GenBank/DDBJ databases">
        <authorList>
            <person name="Gully D."/>
        </authorList>
    </citation>
    <scope>NUCLEOTIDE SEQUENCE [LARGE SCALE GENOMIC DNA]</scope>
    <source>
        <strain evidence="2">ORS3257</strain>
    </source>
</reference>
<evidence type="ECO:0000256" key="1">
    <source>
        <dbReference type="SAM" id="MobiDB-lite"/>
    </source>
</evidence>
<feature type="region of interest" description="Disordered" evidence="1">
    <location>
        <begin position="27"/>
        <end position="67"/>
    </location>
</feature>
<evidence type="ECO:0000313" key="3">
    <source>
        <dbReference type="Proteomes" id="UP000246085"/>
    </source>
</evidence>
<dbReference type="EMBL" id="LS398110">
    <property type="protein sequence ID" value="SPP93127.1"/>
    <property type="molecule type" value="Genomic_DNA"/>
</dbReference>
<accession>A0A2U3PVD2</accession>
<organism evidence="2 3">
    <name type="scientific">Bradyrhizobium vignae</name>
    <dbReference type="NCBI Taxonomy" id="1549949"/>
    <lineage>
        <taxon>Bacteria</taxon>
        <taxon>Pseudomonadati</taxon>
        <taxon>Pseudomonadota</taxon>
        <taxon>Alphaproteobacteria</taxon>
        <taxon>Hyphomicrobiales</taxon>
        <taxon>Nitrobacteraceae</taxon>
        <taxon>Bradyrhizobium</taxon>
    </lineage>
</organism>
<feature type="region of interest" description="Disordered" evidence="1">
    <location>
        <begin position="79"/>
        <end position="99"/>
    </location>
</feature>
<proteinExistence type="predicted"/>
<dbReference type="KEGG" id="bvz:BRAD3257_2031"/>
<name>A0A2U3PVD2_9BRAD</name>
<gene>
    <name evidence="2" type="ORF">BRAD3257_2031</name>
</gene>
<protein>
    <submittedName>
        <fullName evidence="2">Uncharacterized protein</fullName>
    </submittedName>
</protein>
<dbReference type="Proteomes" id="UP000246085">
    <property type="component" value="Chromosome BRAD3257"/>
</dbReference>
<dbReference type="AlphaFoldDB" id="A0A2U3PVD2"/>
<evidence type="ECO:0000313" key="2">
    <source>
        <dbReference type="EMBL" id="SPP93127.1"/>
    </source>
</evidence>